<feature type="domain" description="Peptidase M28" evidence="1">
    <location>
        <begin position="118"/>
        <end position="330"/>
    </location>
</feature>
<dbReference type="InterPro" id="IPR007484">
    <property type="entry name" value="Peptidase_M28"/>
</dbReference>
<dbReference type="Gene3D" id="3.40.630.10">
    <property type="entry name" value="Zn peptidases"/>
    <property type="match status" value="1"/>
</dbReference>
<dbReference type="SUPFAM" id="SSF53187">
    <property type="entry name" value="Zn-dependent exopeptidases"/>
    <property type="match status" value="1"/>
</dbReference>
<evidence type="ECO:0000259" key="1">
    <source>
        <dbReference type="Pfam" id="PF04389"/>
    </source>
</evidence>
<gene>
    <name evidence="2" type="ORF">OIN59_01500</name>
</gene>
<keyword evidence="3" id="KW-1185">Reference proteome</keyword>
<dbReference type="Pfam" id="PF04389">
    <property type="entry name" value="Peptidase_M28"/>
    <property type="match status" value="1"/>
</dbReference>
<protein>
    <submittedName>
        <fullName evidence="2">M28 family peptidase</fullName>
    </submittedName>
</protein>
<evidence type="ECO:0000313" key="3">
    <source>
        <dbReference type="Proteomes" id="UP001148932"/>
    </source>
</evidence>
<dbReference type="PANTHER" id="PTHR12147">
    <property type="entry name" value="METALLOPEPTIDASE M28 FAMILY MEMBER"/>
    <property type="match status" value="1"/>
</dbReference>
<name>A0ABT5RQV9_9BURK</name>
<evidence type="ECO:0000313" key="2">
    <source>
        <dbReference type="EMBL" id="MDD2176084.1"/>
    </source>
</evidence>
<accession>A0ABT5RQV9</accession>
<comment type="caution">
    <text evidence="2">The sequence shown here is derived from an EMBL/GenBank/DDBJ whole genome shotgun (WGS) entry which is preliminary data.</text>
</comment>
<dbReference type="InterPro" id="IPR045175">
    <property type="entry name" value="M28_fam"/>
</dbReference>
<sequence>MRISQIALRLGQSLLRITGALAIVLGLLLAAILAVTTMPGSSHRGALLPATAEQQVLAQQLRQHVAVIAAQEHNTQHPAALEAVATYLESELASYGYRVRRDEFKARGVAVRNLEVTVPSQSAPGQRLVVVGAHYDSAHETPGANDNATGTAAVLALAKSLKHLGATAQADVMFVLYTNEEPPFFKTPLMGSQVHAQALLARGAPVVAMLSLETMGYYSGAPGSQKYPWPLNQFYPTQGDFISFVATTPDLGLARQVVRSFRSHAAFPSEGIAAPRFIPGVDYSDHAAYIDAGYPALMVTDTAPYRYPHYHTREDTPDKVDYDRLARVVQGLEGVVRDLAQSPR</sequence>
<proteinExistence type="predicted"/>
<reference evidence="2" key="1">
    <citation type="submission" date="2022-10" db="EMBL/GenBank/DDBJ databases">
        <title>Description of microaerobic benzene degrading bacteria.</title>
        <authorList>
            <person name="Bedics A."/>
            <person name="Tancsics A."/>
            <person name="Banerjee S."/>
        </authorList>
    </citation>
    <scope>NUCLEOTIDE SEQUENCE</scope>
    <source>
        <strain evidence="2">D2M1</strain>
    </source>
</reference>
<dbReference type="RefSeq" id="WP_274106393.1">
    <property type="nucleotide sequence ID" value="NZ_JAPCKI010000001.1"/>
</dbReference>
<dbReference type="Proteomes" id="UP001148932">
    <property type="component" value="Unassembled WGS sequence"/>
</dbReference>
<organism evidence="2 3">
    <name type="scientific">Acidovorax benzenivorans</name>
    <dbReference type="NCBI Taxonomy" id="2987520"/>
    <lineage>
        <taxon>Bacteria</taxon>
        <taxon>Pseudomonadati</taxon>
        <taxon>Pseudomonadota</taxon>
        <taxon>Betaproteobacteria</taxon>
        <taxon>Burkholderiales</taxon>
        <taxon>Comamonadaceae</taxon>
        <taxon>Acidovorax</taxon>
    </lineage>
</organism>
<dbReference type="EMBL" id="JAPCKI010000001">
    <property type="protein sequence ID" value="MDD2176084.1"/>
    <property type="molecule type" value="Genomic_DNA"/>
</dbReference>
<dbReference type="PANTHER" id="PTHR12147:SF26">
    <property type="entry name" value="PEPTIDASE M28 DOMAIN-CONTAINING PROTEIN"/>
    <property type="match status" value="1"/>
</dbReference>